<evidence type="ECO:0000256" key="1">
    <source>
        <dbReference type="ARBA" id="ARBA00009023"/>
    </source>
</evidence>
<dbReference type="AlphaFoldDB" id="A0A410MIB8"/>
<dbReference type="CDD" id="cd13669">
    <property type="entry name" value="PBP2_TRAP_TM0322_like"/>
    <property type="match status" value="1"/>
</dbReference>
<keyword evidence="3 4" id="KW-0732">Signal</keyword>
<dbReference type="InterPro" id="IPR004682">
    <property type="entry name" value="TRAP_DctP"/>
</dbReference>
<dbReference type="PANTHER" id="PTHR33376">
    <property type="match status" value="1"/>
</dbReference>
<dbReference type="Gene3D" id="3.40.190.170">
    <property type="entry name" value="Bacterial extracellular solute-binding protein, family 7"/>
    <property type="match status" value="1"/>
</dbReference>
<comment type="similarity">
    <text evidence="1">Belongs to the bacterial solute-binding protein 7 family.</text>
</comment>
<evidence type="ECO:0000256" key="3">
    <source>
        <dbReference type="ARBA" id="ARBA00022729"/>
    </source>
</evidence>
<dbReference type="KEGG" id="hli:HLI_20625"/>
<name>A0A410MIB8_9BACI</name>
<dbReference type="InterPro" id="IPR038404">
    <property type="entry name" value="TRAP_DctP_sf"/>
</dbReference>
<evidence type="ECO:0000256" key="2">
    <source>
        <dbReference type="ARBA" id="ARBA00022448"/>
    </source>
</evidence>
<dbReference type="PROSITE" id="PS51257">
    <property type="entry name" value="PROKAR_LIPOPROTEIN"/>
    <property type="match status" value="1"/>
</dbReference>
<dbReference type="InterPro" id="IPR018389">
    <property type="entry name" value="DctP_fam"/>
</dbReference>
<evidence type="ECO:0000313" key="6">
    <source>
        <dbReference type="Proteomes" id="UP000287756"/>
    </source>
</evidence>
<dbReference type="EMBL" id="CP026118">
    <property type="protein sequence ID" value="QAS54451.1"/>
    <property type="molecule type" value="Genomic_DNA"/>
</dbReference>
<proteinExistence type="inferred from homology"/>
<sequence length="343" mass="38224">MNVKGFLKLKLSFFAIVLLIFTVACSSETGSDNAEAKSDEGTYTINVAYGNQPDEPIGKLATKWKELAEEKSDGRLKLNLYPSSQLGAEKDVVEQAVSGNNVIVMAGYDFLMDYVPDAGILTAPYLVEDFDQLLYLTETDWFEGVRDDLRKQNIEIVNSKTVYGERHLLTNEKVTSPEDLKGMKIRVPDNQMSIKTFDAMGAAATPYPLGELYTALQQGLVNGAENPLPVLQGVKAHEVSKNLSLTGHQKFITSWIAGTEFINKLPDDLVEILRETGKEASKYGREVLEEETAAVLEEFESSGVKLHEVDQKAFKEKVQSVYEEFSEWTPGLYDEIQELLKDS</sequence>
<dbReference type="PANTHER" id="PTHR33376:SF7">
    <property type="entry name" value="C4-DICARBOXYLATE-BINDING PROTEIN DCTB"/>
    <property type="match status" value="1"/>
</dbReference>
<dbReference type="GO" id="GO:0055085">
    <property type="term" value="P:transmembrane transport"/>
    <property type="evidence" value="ECO:0007669"/>
    <property type="project" value="InterPro"/>
</dbReference>
<reference evidence="5 6" key="1">
    <citation type="submission" date="2018-01" db="EMBL/GenBank/DDBJ databases">
        <title>The whole genome sequencing and assembly of Halobacillus litoralis ERB031 strain.</title>
        <authorList>
            <person name="Lee S.-J."/>
            <person name="Park M.-K."/>
            <person name="Kim J.-Y."/>
            <person name="Lee Y.-J."/>
            <person name="Yi H."/>
            <person name="Bahn Y.-S."/>
            <person name="Kim J.F."/>
            <person name="Lee D.-W."/>
        </authorList>
    </citation>
    <scope>NUCLEOTIDE SEQUENCE [LARGE SCALE GENOMIC DNA]</scope>
    <source>
        <strain evidence="5 6">ERB 031</strain>
    </source>
</reference>
<feature type="chain" id="PRO_5039303468" evidence="4">
    <location>
        <begin position="27"/>
        <end position="343"/>
    </location>
</feature>
<keyword evidence="2" id="KW-0813">Transport</keyword>
<feature type="signal peptide" evidence="4">
    <location>
        <begin position="1"/>
        <end position="26"/>
    </location>
</feature>
<dbReference type="Proteomes" id="UP000287756">
    <property type="component" value="Chromosome"/>
</dbReference>
<dbReference type="NCBIfam" id="NF037995">
    <property type="entry name" value="TRAP_S1"/>
    <property type="match status" value="1"/>
</dbReference>
<organism evidence="5 6">
    <name type="scientific">Halobacillus litoralis</name>
    <dbReference type="NCBI Taxonomy" id="45668"/>
    <lineage>
        <taxon>Bacteria</taxon>
        <taxon>Bacillati</taxon>
        <taxon>Bacillota</taxon>
        <taxon>Bacilli</taxon>
        <taxon>Bacillales</taxon>
        <taxon>Bacillaceae</taxon>
        <taxon>Halobacillus</taxon>
    </lineage>
</organism>
<protein>
    <submittedName>
        <fullName evidence="5">C4-dicarboxylate ABC transporter</fullName>
    </submittedName>
</protein>
<dbReference type="GO" id="GO:0030288">
    <property type="term" value="C:outer membrane-bounded periplasmic space"/>
    <property type="evidence" value="ECO:0007669"/>
    <property type="project" value="InterPro"/>
</dbReference>
<gene>
    <name evidence="5" type="ORF">HLI_20625</name>
</gene>
<accession>A0A410MIB8</accession>
<dbReference type="Pfam" id="PF03480">
    <property type="entry name" value="DctP"/>
    <property type="match status" value="1"/>
</dbReference>
<evidence type="ECO:0000313" key="5">
    <source>
        <dbReference type="EMBL" id="QAS54451.1"/>
    </source>
</evidence>
<dbReference type="OrthoDB" id="2087at2"/>
<evidence type="ECO:0000256" key="4">
    <source>
        <dbReference type="SAM" id="SignalP"/>
    </source>
</evidence>
<dbReference type="PIRSF" id="PIRSF006470">
    <property type="entry name" value="DctB"/>
    <property type="match status" value="1"/>
</dbReference>